<dbReference type="InterPro" id="IPR041492">
    <property type="entry name" value="HAD_2"/>
</dbReference>
<dbReference type="InterPro" id="IPR051400">
    <property type="entry name" value="HAD-like_hydrolase"/>
</dbReference>
<reference evidence="6" key="1">
    <citation type="submission" date="2016-10" db="EMBL/GenBank/DDBJ databases">
        <authorList>
            <person name="Varghese N."/>
            <person name="Submissions S."/>
        </authorList>
    </citation>
    <scope>NUCLEOTIDE SEQUENCE [LARGE SCALE GENOMIC DNA]</scope>
    <source>
        <strain evidence="6">CGMCC 1.4250</strain>
    </source>
</reference>
<dbReference type="EMBL" id="FOTR01000007">
    <property type="protein sequence ID" value="SFM06219.1"/>
    <property type="molecule type" value="Genomic_DNA"/>
</dbReference>
<comment type="cofactor">
    <cofactor evidence="1">
        <name>Mg(2+)</name>
        <dbReference type="ChEBI" id="CHEBI:18420"/>
    </cofactor>
</comment>
<dbReference type="SFLD" id="SFLDG01129">
    <property type="entry name" value="C1.5:_HAD__Beta-PGM__Phosphata"/>
    <property type="match status" value="1"/>
</dbReference>
<dbReference type="Proteomes" id="UP000198565">
    <property type="component" value="Unassembled WGS sequence"/>
</dbReference>
<dbReference type="InterPro" id="IPR036412">
    <property type="entry name" value="HAD-like_sf"/>
</dbReference>
<keyword evidence="3 5" id="KW-0378">Hydrolase</keyword>
<dbReference type="NCBIfam" id="TIGR01509">
    <property type="entry name" value="HAD-SF-IA-v3"/>
    <property type="match status" value="1"/>
</dbReference>
<keyword evidence="2" id="KW-0479">Metal-binding</keyword>
<dbReference type="AlphaFoldDB" id="A0A1I4MSJ3"/>
<dbReference type="SFLD" id="SFLDS00003">
    <property type="entry name" value="Haloacid_Dehalogenase"/>
    <property type="match status" value="1"/>
</dbReference>
<dbReference type="InterPro" id="IPR006439">
    <property type="entry name" value="HAD-SF_hydro_IA"/>
</dbReference>
<dbReference type="Gene3D" id="1.10.150.520">
    <property type="match status" value="1"/>
</dbReference>
<keyword evidence="6" id="KW-1185">Reference proteome</keyword>
<dbReference type="GO" id="GO:0044281">
    <property type="term" value="P:small molecule metabolic process"/>
    <property type="evidence" value="ECO:0007669"/>
    <property type="project" value="UniProtKB-ARBA"/>
</dbReference>
<dbReference type="SFLD" id="SFLDG01135">
    <property type="entry name" value="C1.5.6:_HAD__Beta-PGM__Phospha"/>
    <property type="match status" value="1"/>
</dbReference>
<dbReference type="STRING" id="334253.SAMN04487943_10767"/>
<evidence type="ECO:0000256" key="2">
    <source>
        <dbReference type="ARBA" id="ARBA00022723"/>
    </source>
</evidence>
<dbReference type="NCBIfam" id="TIGR01549">
    <property type="entry name" value="HAD-SF-IA-v1"/>
    <property type="match status" value="1"/>
</dbReference>
<dbReference type="GO" id="GO:0046872">
    <property type="term" value="F:metal ion binding"/>
    <property type="evidence" value="ECO:0007669"/>
    <property type="project" value="UniProtKB-KW"/>
</dbReference>
<keyword evidence="4" id="KW-0460">Magnesium</keyword>
<sequence length="225" mass="26589">MKIIKAVIFDLDGTLLDRETSINIFAEKQYNKYYKSFQHIDKELYISRFIKLDNKGMVWKDKVYQQLVKEFRLMDLTWEELLQDYVNQFRYSSTPFPNLYQMLHSLKKMNIKVGMITNGKKEFQEYNISALEIEEYFEIILISEIVGIKKPNPKIFEQALKHMQVQPNESFFVGDHPENDINAANKVGMKSIWKKHKGITCDSADFVIEDLNEIPIIIKDFLVTN</sequence>
<gene>
    <name evidence="5" type="ORF">SAMN04487943_10767</name>
</gene>
<dbReference type="PANTHER" id="PTHR46470:SF2">
    <property type="entry name" value="GLYCERALDEHYDE 3-PHOSPHATE PHOSPHATASE"/>
    <property type="match status" value="1"/>
</dbReference>
<dbReference type="Pfam" id="PF13419">
    <property type="entry name" value="HAD_2"/>
    <property type="match status" value="1"/>
</dbReference>
<evidence type="ECO:0000313" key="6">
    <source>
        <dbReference type="Proteomes" id="UP000198565"/>
    </source>
</evidence>
<evidence type="ECO:0000256" key="4">
    <source>
        <dbReference type="ARBA" id="ARBA00022842"/>
    </source>
</evidence>
<dbReference type="NCBIfam" id="TIGR01662">
    <property type="entry name" value="HAD-SF-IIIA"/>
    <property type="match status" value="1"/>
</dbReference>
<dbReference type="InterPro" id="IPR023214">
    <property type="entry name" value="HAD_sf"/>
</dbReference>
<protein>
    <submittedName>
        <fullName evidence="5">Putative hydrolase of the HAD superfamily</fullName>
    </submittedName>
</protein>
<dbReference type="SUPFAM" id="SSF56784">
    <property type="entry name" value="HAD-like"/>
    <property type="match status" value="1"/>
</dbReference>
<evidence type="ECO:0000313" key="5">
    <source>
        <dbReference type="EMBL" id="SFM06219.1"/>
    </source>
</evidence>
<dbReference type="InterPro" id="IPR006549">
    <property type="entry name" value="HAD-SF_hydro_IIIA"/>
</dbReference>
<accession>A0A1I4MSJ3</accession>
<name>A0A1I4MSJ3_9BACI</name>
<dbReference type="Gene3D" id="3.40.50.1000">
    <property type="entry name" value="HAD superfamily/HAD-like"/>
    <property type="match status" value="1"/>
</dbReference>
<organism evidence="5 6">
    <name type="scientific">Gracilibacillus orientalis</name>
    <dbReference type="NCBI Taxonomy" id="334253"/>
    <lineage>
        <taxon>Bacteria</taxon>
        <taxon>Bacillati</taxon>
        <taxon>Bacillota</taxon>
        <taxon>Bacilli</taxon>
        <taxon>Bacillales</taxon>
        <taxon>Bacillaceae</taxon>
        <taxon>Gracilibacillus</taxon>
    </lineage>
</organism>
<evidence type="ECO:0000256" key="3">
    <source>
        <dbReference type="ARBA" id="ARBA00022801"/>
    </source>
</evidence>
<evidence type="ECO:0000256" key="1">
    <source>
        <dbReference type="ARBA" id="ARBA00001946"/>
    </source>
</evidence>
<dbReference type="PRINTS" id="PR00413">
    <property type="entry name" value="HADHALOGNASE"/>
</dbReference>
<dbReference type="GO" id="GO:0016791">
    <property type="term" value="F:phosphatase activity"/>
    <property type="evidence" value="ECO:0007669"/>
    <property type="project" value="TreeGrafter"/>
</dbReference>
<dbReference type="PANTHER" id="PTHR46470">
    <property type="entry name" value="N-ACYLNEURAMINATE-9-PHOSPHATASE"/>
    <property type="match status" value="1"/>
</dbReference>
<proteinExistence type="predicted"/>